<feature type="compositionally biased region" description="Basic and acidic residues" evidence="10">
    <location>
        <begin position="254"/>
        <end position="265"/>
    </location>
</feature>
<evidence type="ECO:0000256" key="2">
    <source>
        <dbReference type="ARBA" id="ARBA00004604"/>
    </source>
</evidence>
<feature type="compositionally biased region" description="Acidic residues" evidence="10">
    <location>
        <begin position="155"/>
        <end position="187"/>
    </location>
</feature>
<dbReference type="PANTHER" id="PTHR12933:SF0">
    <property type="entry name" value="U3 SMALL NUCLEOLAR RNA-ASSOCIATED PROTEIN 25 HOMOLOG"/>
    <property type="match status" value="1"/>
</dbReference>
<protein>
    <recommendedName>
        <fullName evidence="5">U3 small nucleolar RNA-associated protein 25</fullName>
    </recommendedName>
    <alternativeName>
        <fullName evidence="9">U three protein 25</fullName>
    </alternativeName>
</protein>
<dbReference type="InterPro" id="IPR053939">
    <property type="entry name" value="UTP25_C"/>
</dbReference>
<comment type="similarity">
    <text evidence="3">Belongs to the UTP25 family.</text>
</comment>
<accession>A0A8H7PRS4</accession>
<dbReference type="GO" id="GO:0032040">
    <property type="term" value="C:small-subunit processome"/>
    <property type="evidence" value="ECO:0007669"/>
    <property type="project" value="TreeGrafter"/>
</dbReference>
<feature type="region of interest" description="Disordered" evidence="10">
    <location>
        <begin position="1"/>
        <end position="94"/>
    </location>
</feature>
<feature type="domain" description="UTP25 C-terminal" evidence="11">
    <location>
        <begin position="671"/>
        <end position="842"/>
    </location>
</feature>
<dbReference type="InterPro" id="IPR053940">
    <property type="entry name" value="UTP25_NTPase-like"/>
</dbReference>
<evidence type="ECO:0000256" key="7">
    <source>
        <dbReference type="ARBA" id="ARBA00022552"/>
    </source>
</evidence>
<feature type="region of interest" description="Disordered" evidence="10">
    <location>
        <begin position="150"/>
        <end position="272"/>
    </location>
</feature>
<dbReference type="OrthoDB" id="10264378at2759"/>
<evidence type="ECO:0000256" key="1">
    <source>
        <dbReference type="ARBA" id="ARBA00002883"/>
    </source>
</evidence>
<keyword evidence="8" id="KW-0539">Nucleus</keyword>
<dbReference type="Pfam" id="PF22916">
    <property type="entry name" value="UTP25_NTPase-like"/>
    <property type="match status" value="1"/>
</dbReference>
<dbReference type="InterPro" id="IPR027417">
    <property type="entry name" value="P-loop_NTPase"/>
</dbReference>
<organism evidence="13 14">
    <name type="scientific">Mortierella isabellina</name>
    <name type="common">Filamentous fungus</name>
    <name type="synonym">Umbelopsis isabellina</name>
    <dbReference type="NCBI Taxonomy" id="91625"/>
    <lineage>
        <taxon>Eukaryota</taxon>
        <taxon>Fungi</taxon>
        <taxon>Fungi incertae sedis</taxon>
        <taxon>Mucoromycota</taxon>
        <taxon>Mucoromycotina</taxon>
        <taxon>Umbelopsidomycetes</taxon>
        <taxon>Umbelopsidales</taxon>
        <taxon>Umbelopsidaceae</taxon>
        <taxon>Umbelopsis</taxon>
    </lineage>
</organism>
<evidence type="ECO:0000259" key="12">
    <source>
        <dbReference type="Pfam" id="PF22916"/>
    </source>
</evidence>
<dbReference type="Proteomes" id="UP000654370">
    <property type="component" value="Unassembled WGS sequence"/>
</dbReference>
<reference evidence="13" key="1">
    <citation type="submission" date="2020-12" db="EMBL/GenBank/DDBJ databases">
        <title>Metabolic potential, ecology and presence of endohyphal bacteria is reflected in genomic diversity of Mucoromycotina.</title>
        <authorList>
            <person name="Muszewska A."/>
            <person name="Okrasinska A."/>
            <person name="Steczkiewicz K."/>
            <person name="Drgas O."/>
            <person name="Orlowska M."/>
            <person name="Perlinska-Lenart U."/>
            <person name="Aleksandrzak-Piekarczyk T."/>
            <person name="Szatraj K."/>
            <person name="Zielenkiewicz U."/>
            <person name="Pilsyk S."/>
            <person name="Malc E."/>
            <person name="Mieczkowski P."/>
            <person name="Kruszewska J.S."/>
            <person name="Biernat P."/>
            <person name="Pawlowska J."/>
        </authorList>
    </citation>
    <scope>NUCLEOTIDE SEQUENCE</scope>
    <source>
        <strain evidence="13">WA0000067209</strain>
    </source>
</reference>
<keyword evidence="14" id="KW-1185">Reference proteome</keyword>
<evidence type="ECO:0000256" key="5">
    <source>
        <dbReference type="ARBA" id="ARBA00015422"/>
    </source>
</evidence>
<evidence type="ECO:0000313" key="14">
    <source>
        <dbReference type="Proteomes" id="UP000654370"/>
    </source>
</evidence>
<evidence type="ECO:0000256" key="4">
    <source>
        <dbReference type="ARBA" id="ARBA00011192"/>
    </source>
</evidence>
<feature type="domain" description="UTP25 NTP hydrolase-like" evidence="12">
    <location>
        <begin position="357"/>
        <end position="617"/>
    </location>
</feature>
<keyword evidence="7" id="KW-0698">rRNA processing</keyword>
<comment type="subunit">
    <text evidence="4">Component of the ribosomal small subunit (SSU) processome composed of at least 40 protein subunits and snoRNA U3.</text>
</comment>
<feature type="non-terminal residue" evidence="13">
    <location>
        <position position="1"/>
    </location>
</feature>
<evidence type="ECO:0000256" key="9">
    <source>
        <dbReference type="ARBA" id="ARBA00031846"/>
    </source>
</evidence>
<comment type="function">
    <text evidence="1">DEAD-box RNA helicase-like protein required for pre-18S rRNA processing, specifically at sites A0, A1, and A2.</text>
</comment>
<evidence type="ECO:0000259" key="11">
    <source>
        <dbReference type="Pfam" id="PF06862"/>
    </source>
</evidence>
<sequence>NPAFHQISISSMAKNRSSAVGKSSKPKPQAKSRPSGLSSNKARSKKSRETVKYGQLSRKEKTNLEEYGELTPRDLDEEEEDEELAGQRLRKVVNEEDLDEDIRKRKFENAAALDDEEEDEEDDWQKPSAYNRLLGMLQKTSKHQDFYKRMKLEEEGLEDQEDDMVTDENEDDEEPEEQVLELTAEEEKELREKYGDDYLAALDEEENGDHQSDNDSEAENQDNQEEDDDSVSSDEEDDGEAIENAGDSDNEDSEASKAHFGDEQSQKISGKVSKVEAKEWSQKVFEDAVLKTVTSFNVSDKPPASLTATNCNTLQDFNVKQRIQNQWLKINEECLQDHNDSSMTPLQKSLFHAFNQYQDVAYCNRDIDNAKEIRRAYALHALNHVMKNRDRVMKNNERISKAQKANRDIEEIRDQGFTRPKVLIILPFRNAAVDIVNSLIELSGSEQQEHKKRFFDEFNLMEEEEEKSDKPLDYQETFKGNIDDHFRLGIKFTRKTMKLYSDFYSADIIIASPLGLRTVIGAEGDKKRDFDFLSSLEVIIMDQTQQFLMQNWDHIEHIMEHVNLIPKDAHGCDFSRVKSWYLDGRAKYLRQTLIFADFLTPEINALFNKYMKNVAGKLKIKQSYDGSMVDVIANVQQTFIRLEAQSLATVDDLRFKYFIEKVCVTRESAECQQDSLTRHKIFLPHSQTLPTLQRSSITQSHTLIFVPSYFDFVRLRNYLEDNKYSYAHICEYTPTPQVSKARSDFFHGRVSFVLYTERFHFFRRYNIRGAYHVIFYGLPDHPNFYTEIVNYLALKGDASSAEEATFSCSALFSKYDMLKLERIVGTDRAKKMCTSGKNLFAFS</sequence>
<dbReference type="Gene3D" id="3.40.50.300">
    <property type="entry name" value="P-loop containing nucleotide triphosphate hydrolases"/>
    <property type="match status" value="1"/>
</dbReference>
<dbReference type="GO" id="GO:0034511">
    <property type="term" value="F:U3 snoRNA binding"/>
    <property type="evidence" value="ECO:0007669"/>
    <property type="project" value="InterPro"/>
</dbReference>
<evidence type="ECO:0000256" key="3">
    <source>
        <dbReference type="ARBA" id="ARBA00009223"/>
    </source>
</evidence>
<feature type="compositionally biased region" description="Basic and acidic residues" evidence="10">
    <location>
        <begin position="47"/>
        <end position="64"/>
    </location>
</feature>
<dbReference type="GO" id="GO:0019843">
    <property type="term" value="F:rRNA binding"/>
    <property type="evidence" value="ECO:0007669"/>
    <property type="project" value="TreeGrafter"/>
</dbReference>
<dbReference type="EMBL" id="JAEPQZ010000007">
    <property type="protein sequence ID" value="KAG2179013.1"/>
    <property type="molecule type" value="Genomic_DNA"/>
</dbReference>
<evidence type="ECO:0000256" key="10">
    <source>
        <dbReference type="SAM" id="MobiDB-lite"/>
    </source>
</evidence>
<dbReference type="FunFam" id="3.40.50.300:FF:002356">
    <property type="entry name" value="U3 small nucleolar RNA-associated protein 25"/>
    <property type="match status" value="1"/>
</dbReference>
<dbReference type="GO" id="GO:0000462">
    <property type="term" value="P:maturation of SSU-rRNA from tricistronic rRNA transcript (SSU-rRNA, 5.8S rRNA, LSU-rRNA)"/>
    <property type="evidence" value="ECO:0007669"/>
    <property type="project" value="TreeGrafter"/>
</dbReference>
<evidence type="ECO:0000256" key="6">
    <source>
        <dbReference type="ARBA" id="ARBA00022517"/>
    </source>
</evidence>
<comment type="subcellular location">
    <subcellularLocation>
        <location evidence="2">Nucleus</location>
        <location evidence="2">Nucleolus</location>
    </subcellularLocation>
</comment>
<dbReference type="InterPro" id="IPR010678">
    <property type="entry name" value="UTP25"/>
</dbReference>
<feature type="compositionally biased region" description="Acidic residues" evidence="10">
    <location>
        <begin position="75"/>
        <end position="84"/>
    </location>
</feature>
<dbReference type="Pfam" id="PF06862">
    <property type="entry name" value="Utp25_C"/>
    <property type="match status" value="1"/>
</dbReference>
<proteinExistence type="inferred from homology"/>
<dbReference type="AlphaFoldDB" id="A0A8H7PRS4"/>
<gene>
    <name evidence="13" type="ORF">INT43_001862</name>
</gene>
<evidence type="ECO:0000313" key="13">
    <source>
        <dbReference type="EMBL" id="KAG2179013.1"/>
    </source>
</evidence>
<dbReference type="PANTHER" id="PTHR12933">
    <property type="entry name" value="ORF PROTEIN-RELATED"/>
    <property type="match status" value="1"/>
</dbReference>
<evidence type="ECO:0000256" key="8">
    <source>
        <dbReference type="ARBA" id="ARBA00023242"/>
    </source>
</evidence>
<feature type="compositionally biased region" description="Acidic residues" evidence="10">
    <location>
        <begin position="214"/>
        <end position="253"/>
    </location>
</feature>
<comment type="caution">
    <text evidence="13">The sequence shown here is derived from an EMBL/GenBank/DDBJ whole genome shotgun (WGS) entry which is preliminary data.</text>
</comment>
<keyword evidence="6" id="KW-0690">Ribosome biogenesis</keyword>
<feature type="compositionally biased region" description="Polar residues" evidence="10">
    <location>
        <begin position="7"/>
        <end position="21"/>
    </location>
</feature>
<name>A0A8H7PRS4_MORIS</name>